<evidence type="ECO:0000256" key="3">
    <source>
        <dbReference type="ARBA" id="ARBA00022448"/>
    </source>
</evidence>
<feature type="transmembrane region" description="Helical" evidence="12">
    <location>
        <begin position="69"/>
        <end position="92"/>
    </location>
</feature>
<evidence type="ECO:0000256" key="9">
    <source>
        <dbReference type="ARBA" id="ARBA00023136"/>
    </source>
</evidence>
<evidence type="ECO:0000256" key="2">
    <source>
        <dbReference type="ARBA" id="ARBA00006810"/>
    </source>
</evidence>
<dbReference type="GO" id="GO:0045259">
    <property type="term" value="C:proton-transporting ATP synthase complex"/>
    <property type="evidence" value="ECO:0007669"/>
    <property type="project" value="UniProtKB-KW"/>
</dbReference>
<keyword evidence="9 12" id="KW-0472">Membrane</keyword>
<dbReference type="GO" id="GO:0005743">
    <property type="term" value="C:mitochondrial inner membrane"/>
    <property type="evidence" value="ECO:0007669"/>
    <property type="project" value="UniProtKB-SubCell"/>
</dbReference>
<sequence length="223" mass="25476">MMTNLFSTFDPSTSSSTSLNWMSNLILFIVIPPTFWMMNSRAYMMLKYTLMKLNSEFNMVMNYTNKSSIMMFLSIFIMLLVNNMMGLFPYIFTSTSHLTMTISMALPMWLSFNLYGWMNKTNHMFEHLLPSGTPAILMPFMVCIESISNMIRPGTLAIRLAANMIAGHLLLILLGNMGSKINEFMMMTIILIQTLLLMLELAVSMIQAYVFSVLTSLYSSEIN</sequence>
<keyword evidence="7 12" id="KW-1133">Transmembrane helix</keyword>
<evidence type="ECO:0000256" key="8">
    <source>
        <dbReference type="ARBA" id="ARBA00023065"/>
    </source>
</evidence>
<evidence type="ECO:0000256" key="5">
    <source>
        <dbReference type="ARBA" id="ARBA00022692"/>
    </source>
</evidence>
<dbReference type="SUPFAM" id="SSF81336">
    <property type="entry name" value="F1F0 ATP synthase subunit A"/>
    <property type="match status" value="1"/>
</dbReference>
<name>A0A7G7WR13_9ORTH</name>
<comment type="subcellular location">
    <subcellularLocation>
        <location evidence="1">Membrane</location>
        <topology evidence="1">Multi-pass membrane protein</topology>
    </subcellularLocation>
    <subcellularLocation>
        <location evidence="11">Mitochondrion inner membrane</location>
        <topology evidence="11">Multi-pass membrane protein</topology>
    </subcellularLocation>
</comment>
<dbReference type="Gene3D" id="1.20.120.220">
    <property type="entry name" value="ATP synthase, F0 complex, subunit A"/>
    <property type="match status" value="1"/>
</dbReference>
<evidence type="ECO:0000256" key="6">
    <source>
        <dbReference type="ARBA" id="ARBA00022781"/>
    </source>
</evidence>
<feature type="transmembrane region" description="Helical" evidence="12">
    <location>
        <begin position="20"/>
        <end position="38"/>
    </location>
</feature>
<reference evidence="13" key="1">
    <citation type="journal article" date="2020" name="Mitochondrial DNA Part B Resour">
        <title>Sequence and phylogenetic analysis of the mitochondrial genome for the groundhopper Mazarredia convexa (Orthoptera: Tetrigidae).</title>
        <authorList>
            <person name="Li X.-D."/>
            <person name="Zhang W."/>
            <person name="Xin L."/>
            <person name="Ye R."/>
            <person name="Deng W.-a."/>
            <person name="Li R."/>
        </authorList>
    </citation>
    <scope>NUCLEOTIDE SEQUENCE</scope>
</reference>
<keyword evidence="6" id="KW-0375">Hydrogen ion transport</keyword>
<proteinExistence type="inferred from homology"/>
<dbReference type="PRINTS" id="PR00123">
    <property type="entry name" value="ATPASEA"/>
</dbReference>
<geneLocation type="mitochondrion" evidence="13"/>
<evidence type="ECO:0000256" key="10">
    <source>
        <dbReference type="ARBA" id="ARBA00023310"/>
    </source>
</evidence>
<accession>A0A7G7WR13</accession>
<dbReference type="AlphaFoldDB" id="A0A7G7WR13"/>
<dbReference type="InterPro" id="IPR023011">
    <property type="entry name" value="ATP_synth_F0_asu_AS"/>
</dbReference>
<dbReference type="EMBL" id="MN938924">
    <property type="protein sequence ID" value="QNH68990.1"/>
    <property type="molecule type" value="Genomic_DNA"/>
</dbReference>
<dbReference type="InterPro" id="IPR000568">
    <property type="entry name" value="ATP_synth_F0_asu"/>
</dbReference>
<evidence type="ECO:0000256" key="4">
    <source>
        <dbReference type="ARBA" id="ARBA00022547"/>
    </source>
</evidence>
<dbReference type="PANTHER" id="PTHR11410:SF0">
    <property type="entry name" value="ATP SYNTHASE SUBUNIT A"/>
    <property type="match status" value="1"/>
</dbReference>
<keyword evidence="3" id="KW-0813">Transport</keyword>
<dbReference type="GO" id="GO:0046933">
    <property type="term" value="F:proton-transporting ATP synthase activity, rotational mechanism"/>
    <property type="evidence" value="ECO:0007669"/>
    <property type="project" value="TreeGrafter"/>
</dbReference>
<feature type="transmembrane region" description="Helical" evidence="12">
    <location>
        <begin position="189"/>
        <end position="210"/>
    </location>
</feature>
<keyword evidence="10" id="KW-0066">ATP synthesis</keyword>
<feature type="transmembrane region" description="Helical" evidence="12">
    <location>
        <begin position="128"/>
        <end position="151"/>
    </location>
</feature>
<organism evidence="13">
    <name type="scientific">Mazarredia convexa</name>
    <dbReference type="NCBI Taxonomy" id="1634147"/>
    <lineage>
        <taxon>Eukaryota</taxon>
        <taxon>Metazoa</taxon>
        <taxon>Ecdysozoa</taxon>
        <taxon>Arthropoda</taxon>
        <taxon>Hexapoda</taxon>
        <taxon>Insecta</taxon>
        <taxon>Pterygota</taxon>
        <taxon>Neoptera</taxon>
        <taxon>Polyneoptera</taxon>
        <taxon>Orthoptera</taxon>
        <taxon>Caelifera</taxon>
        <taxon>Acrididea</taxon>
        <taxon>Tetrigoidea</taxon>
        <taxon>Tetrigidae</taxon>
        <taxon>Metrodorinae</taxon>
        <taxon>Mazarredia</taxon>
    </lineage>
</organism>
<evidence type="ECO:0000256" key="11">
    <source>
        <dbReference type="RuleBase" id="RU004450"/>
    </source>
</evidence>
<evidence type="ECO:0000313" key="13">
    <source>
        <dbReference type="EMBL" id="QNH68990.1"/>
    </source>
</evidence>
<dbReference type="CDD" id="cd00310">
    <property type="entry name" value="ATP-synt_Fo_a_6"/>
    <property type="match status" value="1"/>
</dbReference>
<keyword evidence="13" id="KW-0496">Mitochondrion</keyword>
<comment type="similarity">
    <text evidence="2">Belongs to the ATPase A chain family.</text>
</comment>
<evidence type="ECO:0000256" key="1">
    <source>
        <dbReference type="ARBA" id="ARBA00004141"/>
    </source>
</evidence>
<protein>
    <recommendedName>
        <fullName evidence="11">ATP synthase subunit a</fullName>
    </recommendedName>
</protein>
<dbReference type="PANTHER" id="PTHR11410">
    <property type="entry name" value="ATP SYNTHASE SUBUNIT A"/>
    <property type="match status" value="1"/>
</dbReference>
<keyword evidence="5 12" id="KW-0812">Transmembrane</keyword>
<keyword evidence="8" id="KW-0406">Ion transport</keyword>
<feature type="transmembrane region" description="Helical" evidence="12">
    <location>
        <begin position="98"/>
        <end position="116"/>
    </location>
</feature>
<gene>
    <name evidence="13" type="primary">ATP6</name>
</gene>
<evidence type="ECO:0000256" key="7">
    <source>
        <dbReference type="ARBA" id="ARBA00022989"/>
    </source>
</evidence>
<feature type="transmembrane region" description="Helical" evidence="12">
    <location>
        <begin position="157"/>
        <end position="177"/>
    </location>
</feature>
<evidence type="ECO:0000256" key="12">
    <source>
        <dbReference type="SAM" id="Phobius"/>
    </source>
</evidence>
<dbReference type="NCBIfam" id="TIGR01131">
    <property type="entry name" value="ATP_synt_6_or_A"/>
    <property type="match status" value="1"/>
</dbReference>
<dbReference type="PROSITE" id="PS00449">
    <property type="entry name" value="ATPASE_A"/>
    <property type="match status" value="1"/>
</dbReference>
<keyword evidence="4" id="KW-0138">CF(0)</keyword>
<dbReference type="InterPro" id="IPR045083">
    <property type="entry name" value="ATP_synth_F0_asu_bact/mt"/>
</dbReference>
<dbReference type="Pfam" id="PF00119">
    <property type="entry name" value="ATP-synt_A"/>
    <property type="match status" value="1"/>
</dbReference>
<dbReference type="InterPro" id="IPR035908">
    <property type="entry name" value="F0_ATP_A_sf"/>
</dbReference>